<comment type="caution">
    <text evidence="2">The sequence shown here is derived from an EMBL/GenBank/DDBJ whole genome shotgun (WGS) entry which is preliminary data.</text>
</comment>
<feature type="region of interest" description="Disordered" evidence="1">
    <location>
        <begin position="50"/>
        <end position="82"/>
    </location>
</feature>
<dbReference type="EMBL" id="NBNE01021778">
    <property type="protein sequence ID" value="OWY90834.1"/>
    <property type="molecule type" value="Genomic_DNA"/>
</dbReference>
<reference evidence="3" key="1">
    <citation type="submission" date="2017-03" db="EMBL/GenBank/DDBJ databases">
        <title>Phytopthora megakarya and P. palmivora, two closely related causual agents of cacao black pod achieved similar genome size and gene model numbers by different mechanisms.</title>
        <authorList>
            <person name="Ali S."/>
            <person name="Shao J."/>
            <person name="Larry D.J."/>
            <person name="Kronmiller B."/>
            <person name="Shen D."/>
            <person name="Strem M.D."/>
            <person name="Melnick R.L."/>
            <person name="Guiltinan M.J."/>
            <person name="Tyler B.M."/>
            <person name="Meinhardt L.W."/>
            <person name="Bailey B.A."/>
        </authorList>
    </citation>
    <scope>NUCLEOTIDE SEQUENCE [LARGE SCALE GENOMIC DNA]</scope>
    <source>
        <strain evidence="3">zdho120</strain>
    </source>
</reference>
<accession>A0A225UCJ7</accession>
<dbReference type="Proteomes" id="UP000198211">
    <property type="component" value="Unassembled WGS sequence"/>
</dbReference>
<dbReference type="AlphaFoldDB" id="A0A225UCJ7"/>
<evidence type="ECO:0000313" key="2">
    <source>
        <dbReference type="EMBL" id="OWY90834.1"/>
    </source>
</evidence>
<dbReference type="OrthoDB" id="142235at2759"/>
<sequence length="128" mass="14319">MTMDTRQTRIHSATENTTMMITTTPMNDYATEEERGLIAAVNDHECRAAAEGTFAQSDNRRTKGDSNFGNDRNHTRDNRNGRQQYGPCAACGVLTHSVHYGYKRCKRCKQVHDAGKCEAFNKVASSLD</sequence>
<evidence type="ECO:0000256" key="1">
    <source>
        <dbReference type="SAM" id="MobiDB-lite"/>
    </source>
</evidence>
<keyword evidence="3" id="KW-1185">Reference proteome</keyword>
<organism evidence="2 3">
    <name type="scientific">Phytophthora megakarya</name>
    <dbReference type="NCBI Taxonomy" id="4795"/>
    <lineage>
        <taxon>Eukaryota</taxon>
        <taxon>Sar</taxon>
        <taxon>Stramenopiles</taxon>
        <taxon>Oomycota</taxon>
        <taxon>Peronosporomycetes</taxon>
        <taxon>Peronosporales</taxon>
        <taxon>Peronosporaceae</taxon>
        <taxon>Phytophthora</taxon>
    </lineage>
</organism>
<gene>
    <name evidence="2" type="ORF">PHMEG_00040855</name>
</gene>
<name>A0A225UCJ7_9STRA</name>
<evidence type="ECO:0000313" key="3">
    <source>
        <dbReference type="Proteomes" id="UP000198211"/>
    </source>
</evidence>
<protein>
    <submittedName>
        <fullName evidence="2">Uncharacterized protein</fullName>
    </submittedName>
</protein>
<proteinExistence type="predicted"/>
<feature type="compositionally biased region" description="Basic and acidic residues" evidence="1">
    <location>
        <begin position="71"/>
        <end position="80"/>
    </location>
</feature>